<protein>
    <submittedName>
        <fullName evidence="7">Bacitracin ABC transporter ATP-binding protein</fullName>
    </submittedName>
</protein>
<feature type="domain" description="ABC transporter" evidence="6">
    <location>
        <begin position="10"/>
        <end position="249"/>
    </location>
</feature>
<evidence type="ECO:0000313" key="8">
    <source>
        <dbReference type="Proteomes" id="UP000263232"/>
    </source>
</evidence>
<dbReference type="EMBL" id="CP023434">
    <property type="protein sequence ID" value="AXY24617.1"/>
    <property type="molecule type" value="Genomic_DNA"/>
</dbReference>
<evidence type="ECO:0000256" key="3">
    <source>
        <dbReference type="ARBA" id="ARBA00022741"/>
    </source>
</evidence>
<dbReference type="KEGG" id="abae:CL176_00435"/>
<keyword evidence="2" id="KW-0813">Transport</keyword>
<name>A0A347WHR0_9LACT</name>
<dbReference type="FunFam" id="3.40.50.300:FF:000032">
    <property type="entry name" value="Export ABC transporter ATP-binding protein"/>
    <property type="match status" value="1"/>
</dbReference>
<accession>A0A347WHR0</accession>
<evidence type="ECO:0000256" key="1">
    <source>
        <dbReference type="ARBA" id="ARBA00005417"/>
    </source>
</evidence>
<dbReference type="Proteomes" id="UP000263232">
    <property type="component" value="Chromosome"/>
</dbReference>
<dbReference type="GO" id="GO:0022857">
    <property type="term" value="F:transmembrane transporter activity"/>
    <property type="evidence" value="ECO:0007669"/>
    <property type="project" value="UniProtKB-ARBA"/>
</dbReference>
<dbReference type="PROSITE" id="PS50893">
    <property type="entry name" value="ABC_TRANSPORTER_2"/>
    <property type="match status" value="1"/>
</dbReference>
<dbReference type="GO" id="GO:0005524">
    <property type="term" value="F:ATP binding"/>
    <property type="evidence" value="ECO:0007669"/>
    <property type="project" value="UniProtKB-KW"/>
</dbReference>
<comment type="similarity">
    <text evidence="1">Belongs to the ABC transporter superfamily.</text>
</comment>
<keyword evidence="8" id="KW-1185">Reference proteome</keyword>
<dbReference type="SUPFAM" id="SSF52540">
    <property type="entry name" value="P-loop containing nucleoside triphosphate hydrolases"/>
    <property type="match status" value="1"/>
</dbReference>
<gene>
    <name evidence="7" type="ORF">CL176_00435</name>
</gene>
<dbReference type="Pfam" id="PF00005">
    <property type="entry name" value="ABC_tran"/>
    <property type="match status" value="1"/>
</dbReference>
<dbReference type="InterPro" id="IPR003439">
    <property type="entry name" value="ABC_transporter-like_ATP-bd"/>
</dbReference>
<dbReference type="CDD" id="cd03255">
    <property type="entry name" value="ABC_MJ0796_LolCDE_FtsE"/>
    <property type="match status" value="1"/>
</dbReference>
<organism evidence="7 8">
    <name type="scientific">Suicoccus acidiformans</name>
    <dbReference type="NCBI Taxonomy" id="2036206"/>
    <lineage>
        <taxon>Bacteria</taxon>
        <taxon>Bacillati</taxon>
        <taxon>Bacillota</taxon>
        <taxon>Bacilli</taxon>
        <taxon>Lactobacillales</taxon>
        <taxon>Aerococcaceae</taxon>
        <taxon>Suicoccus</taxon>
    </lineage>
</organism>
<dbReference type="InterPro" id="IPR003593">
    <property type="entry name" value="AAA+_ATPase"/>
</dbReference>
<dbReference type="PANTHER" id="PTHR42798:SF7">
    <property type="entry name" value="ALPHA-D-RIBOSE 1-METHYLPHOSPHONATE 5-TRIPHOSPHATE SYNTHASE SUBUNIT PHNL"/>
    <property type="match status" value="1"/>
</dbReference>
<keyword evidence="4 7" id="KW-0067">ATP-binding</keyword>
<dbReference type="AlphaFoldDB" id="A0A347WHR0"/>
<dbReference type="SMART" id="SM00382">
    <property type="entry name" value="AAA"/>
    <property type="match status" value="1"/>
</dbReference>
<dbReference type="OrthoDB" id="9791546at2"/>
<dbReference type="InterPro" id="IPR027417">
    <property type="entry name" value="P-loop_NTPase"/>
</dbReference>
<evidence type="ECO:0000256" key="4">
    <source>
        <dbReference type="ARBA" id="ARBA00022840"/>
    </source>
</evidence>
<evidence type="ECO:0000256" key="2">
    <source>
        <dbReference type="ARBA" id="ARBA00022448"/>
    </source>
</evidence>
<dbReference type="PANTHER" id="PTHR42798">
    <property type="entry name" value="LIPOPROTEIN-RELEASING SYSTEM ATP-BINDING PROTEIN LOLD"/>
    <property type="match status" value="1"/>
</dbReference>
<dbReference type="GO" id="GO:0098796">
    <property type="term" value="C:membrane protein complex"/>
    <property type="evidence" value="ECO:0007669"/>
    <property type="project" value="UniProtKB-ARBA"/>
</dbReference>
<keyword evidence="5" id="KW-0029">Amino-acid transport</keyword>
<evidence type="ECO:0000256" key="5">
    <source>
        <dbReference type="ARBA" id="ARBA00022970"/>
    </source>
</evidence>
<evidence type="ECO:0000313" key="7">
    <source>
        <dbReference type="EMBL" id="AXY24617.1"/>
    </source>
</evidence>
<sequence>MRRRTNELLLVANNISKNYQQGDKELQVLSNIDLQVNRGDFLIIMGSSGSGKTTLLNCLSMIEPPSHGRVLFAGADLTAMSDNELADFRAEHISYIFQSYNLVSSLTVYENIILPLQIRGEDVREKEHSIRKLMDRLNILEYIDAFPDQLSGGQKQRVATVRAIISGTDILIADEPTGALDSANSDNLMEFFVELNANFNTTIIMVTHDPLAARYGDRVIFLKDGVIGREIIRLNGQSPKSYLDEIYDHVQASEV</sequence>
<dbReference type="GO" id="GO:0016887">
    <property type="term" value="F:ATP hydrolysis activity"/>
    <property type="evidence" value="ECO:0007669"/>
    <property type="project" value="InterPro"/>
</dbReference>
<proteinExistence type="inferred from homology"/>
<keyword evidence="3" id="KW-0547">Nucleotide-binding</keyword>
<evidence type="ECO:0000259" key="6">
    <source>
        <dbReference type="PROSITE" id="PS50893"/>
    </source>
</evidence>
<dbReference type="InterPro" id="IPR017911">
    <property type="entry name" value="MacB-like_ATP-bd"/>
</dbReference>
<dbReference type="Gene3D" id="3.40.50.300">
    <property type="entry name" value="P-loop containing nucleotide triphosphate hydrolases"/>
    <property type="match status" value="1"/>
</dbReference>
<dbReference type="GO" id="GO:0006865">
    <property type="term" value="P:amino acid transport"/>
    <property type="evidence" value="ECO:0007669"/>
    <property type="project" value="UniProtKB-KW"/>
</dbReference>
<reference evidence="7 8" key="1">
    <citation type="submission" date="2017-09" db="EMBL/GenBank/DDBJ databases">
        <title>Complete genome sequence of Oxytococcus suis strain ZY16052.</title>
        <authorList>
            <person name="Li F."/>
        </authorList>
    </citation>
    <scope>NUCLEOTIDE SEQUENCE [LARGE SCALE GENOMIC DNA]</scope>
    <source>
        <strain evidence="7 8">ZY16052</strain>
    </source>
</reference>
<dbReference type="RefSeq" id="WP_118989541.1">
    <property type="nucleotide sequence ID" value="NZ_CP023434.1"/>
</dbReference>